<evidence type="ECO:0000313" key="2">
    <source>
        <dbReference type="EMBL" id="CAG8474973.1"/>
    </source>
</evidence>
<feature type="compositionally biased region" description="Basic and acidic residues" evidence="1">
    <location>
        <begin position="22"/>
        <end position="40"/>
    </location>
</feature>
<keyword evidence="3" id="KW-1185">Reference proteome</keyword>
<name>A0A9N8W8V1_9GLOM</name>
<feature type="compositionally biased region" description="Polar residues" evidence="1">
    <location>
        <begin position="93"/>
        <end position="114"/>
    </location>
</feature>
<dbReference type="AlphaFoldDB" id="A0A9N8W8V1"/>
<accession>A0A9N8W8V1</accession>
<proteinExistence type="predicted"/>
<sequence>MAGTRNPRTPDTRKNLPAIPTDAEKDFNAGRGNRKEREDMYIGGGDGYNRDAESSQPGLGAEGSWMLNKQGGRKDKSSPSGMGIPPPPAKDNNYATSTPTTRYTPQSRLTGTPTTKHKAPRNKMFTLPRFTLKRAKPAPSSTRSDSTTNTLPKLPDFVRTSPIAQQLPSNFFPRDFTMDDDQSSDAQTTPDLTMDDLYHLVLNMQKGFQVQIEEMSNQIRELKKEVKRLRGEETEEEDEEEEEDDLEELMLRRSHAGTAASVRSATREMDKYADTGRWFHNE</sequence>
<protein>
    <submittedName>
        <fullName evidence="2">9706_t:CDS:1</fullName>
    </submittedName>
</protein>
<gene>
    <name evidence="2" type="ORF">POCULU_LOCUS1236</name>
</gene>
<reference evidence="2" key="1">
    <citation type="submission" date="2021-06" db="EMBL/GenBank/DDBJ databases">
        <authorList>
            <person name="Kallberg Y."/>
            <person name="Tangrot J."/>
            <person name="Rosling A."/>
        </authorList>
    </citation>
    <scope>NUCLEOTIDE SEQUENCE</scope>
    <source>
        <strain evidence="2">IA702</strain>
    </source>
</reference>
<evidence type="ECO:0000313" key="3">
    <source>
        <dbReference type="Proteomes" id="UP000789572"/>
    </source>
</evidence>
<dbReference type="OrthoDB" id="2418446at2759"/>
<dbReference type="EMBL" id="CAJVPJ010000087">
    <property type="protein sequence ID" value="CAG8474973.1"/>
    <property type="molecule type" value="Genomic_DNA"/>
</dbReference>
<organism evidence="2 3">
    <name type="scientific">Paraglomus occultum</name>
    <dbReference type="NCBI Taxonomy" id="144539"/>
    <lineage>
        <taxon>Eukaryota</taxon>
        <taxon>Fungi</taxon>
        <taxon>Fungi incertae sedis</taxon>
        <taxon>Mucoromycota</taxon>
        <taxon>Glomeromycotina</taxon>
        <taxon>Glomeromycetes</taxon>
        <taxon>Paraglomerales</taxon>
        <taxon>Paraglomeraceae</taxon>
        <taxon>Paraglomus</taxon>
    </lineage>
</organism>
<evidence type="ECO:0000256" key="1">
    <source>
        <dbReference type="SAM" id="MobiDB-lite"/>
    </source>
</evidence>
<dbReference type="Proteomes" id="UP000789572">
    <property type="component" value="Unassembled WGS sequence"/>
</dbReference>
<comment type="caution">
    <text evidence="2">The sequence shown here is derived from an EMBL/GenBank/DDBJ whole genome shotgun (WGS) entry which is preliminary data.</text>
</comment>
<feature type="region of interest" description="Disordered" evidence="1">
    <location>
        <begin position="228"/>
        <end position="247"/>
    </location>
</feature>
<feature type="compositionally biased region" description="Acidic residues" evidence="1">
    <location>
        <begin position="233"/>
        <end position="247"/>
    </location>
</feature>
<feature type="compositionally biased region" description="Polar residues" evidence="1">
    <location>
        <begin position="139"/>
        <end position="151"/>
    </location>
</feature>
<feature type="region of interest" description="Disordered" evidence="1">
    <location>
        <begin position="1"/>
        <end position="190"/>
    </location>
</feature>